<dbReference type="GO" id="GO:0046872">
    <property type="term" value="F:metal ion binding"/>
    <property type="evidence" value="ECO:0007669"/>
    <property type="project" value="UniProtKB-KW"/>
</dbReference>
<evidence type="ECO:0000256" key="5">
    <source>
        <dbReference type="ARBA" id="ARBA00023014"/>
    </source>
</evidence>
<keyword evidence="2" id="KW-0479">Metal-binding</keyword>
<name>A0A7M3SW45_9MICC</name>
<evidence type="ECO:0000313" key="6">
    <source>
        <dbReference type="EMBL" id="MUN56010.1"/>
    </source>
</evidence>
<keyword evidence="1" id="KW-0004">4Fe-4S</keyword>
<evidence type="ECO:0000256" key="1">
    <source>
        <dbReference type="ARBA" id="ARBA00022485"/>
    </source>
</evidence>
<dbReference type="InterPro" id="IPR039650">
    <property type="entry name" value="HdrA-like"/>
</dbReference>
<accession>A0A7M3SW45</accession>
<dbReference type="RefSeq" id="WP_129316072.1">
    <property type="nucleotide sequence ID" value="NZ_NOIQ01000017.1"/>
</dbReference>
<dbReference type="SUPFAM" id="SSF51905">
    <property type="entry name" value="FAD/NAD(P)-binding domain"/>
    <property type="match status" value="1"/>
</dbReference>
<dbReference type="OrthoDB" id="177652at2"/>
<proteinExistence type="predicted"/>
<evidence type="ECO:0000256" key="3">
    <source>
        <dbReference type="ARBA" id="ARBA00023002"/>
    </source>
</evidence>
<organism evidence="6 7">
    <name type="scientific">Rothia koreensis</name>
    <dbReference type="NCBI Taxonomy" id="592378"/>
    <lineage>
        <taxon>Bacteria</taxon>
        <taxon>Bacillati</taxon>
        <taxon>Actinomycetota</taxon>
        <taxon>Actinomycetes</taxon>
        <taxon>Micrococcales</taxon>
        <taxon>Micrococcaceae</taxon>
        <taxon>Rothia</taxon>
    </lineage>
</organism>
<evidence type="ECO:0000256" key="2">
    <source>
        <dbReference type="ARBA" id="ARBA00022723"/>
    </source>
</evidence>
<keyword evidence="3" id="KW-0560">Oxidoreductase</keyword>
<dbReference type="PANTHER" id="PTHR43498">
    <property type="entry name" value="FERREDOXIN:COB-COM HETERODISULFIDE REDUCTASE SUBUNIT A"/>
    <property type="match status" value="1"/>
</dbReference>
<reference evidence="6 7" key="1">
    <citation type="submission" date="2019-12" db="EMBL/GenBank/DDBJ databases">
        <authorList>
            <person name="Li J."/>
            <person name="Shi Y."/>
            <person name="Xu G."/>
            <person name="Xiao D."/>
            <person name="Ran X."/>
        </authorList>
    </citation>
    <scope>NUCLEOTIDE SEQUENCE [LARGE SCALE GENOMIC DNA]</scope>
    <source>
        <strain evidence="6 7">JCM 15915</strain>
    </source>
</reference>
<dbReference type="InterPro" id="IPR008979">
    <property type="entry name" value="Galactose-bd-like_sf"/>
</dbReference>
<dbReference type="EMBL" id="WOGT01000012">
    <property type="protein sequence ID" value="MUN56010.1"/>
    <property type="molecule type" value="Genomic_DNA"/>
</dbReference>
<dbReference type="Gene3D" id="2.60.120.260">
    <property type="entry name" value="Galactose-binding domain-like"/>
    <property type="match status" value="1"/>
</dbReference>
<keyword evidence="7" id="KW-1185">Reference proteome</keyword>
<keyword evidence="5" id="KW-0411">Iron-sulfur</keyword>
<dbReference type="AlphaFoldDB" id="A0A7M3SW45"/>
<dbReference type="PRINTS" id="PR00411">
    <property type="entry name" value="PNDRDTASEI"/>
</dbReference>
<dbReference type="PANTHER" id="PTHR43498:SF1">
    <property type="entry name" value="COB--COM HETERODISULFIDE REDUCTASE IRON-SULFUR SUBUNIT A"/>
    <property type="match status" value="1"/>
</dbReference>
<keyword evidence="4" id="KW-0408">Iron</keyword>
<dbReference type="GO" id="GO:0051539">
    <property type="term" value="F:4 iron, 4 sulfur cluster binding"/>
    <property type="evidence" value="ECO:0007669"/>
    <property type="project" value="UniProtKB-KW"/>
</dbReference>
<dbReference type="Proteomes" id="UP000462152">
    <property type="component" value="Unassembled WGS sequence"/>
</dbReference>
<dbReference type="InterPro" id="IPR036188">
    <property type="entry name" value="FAD/NAD-bd_sf"/>
</dbReference>
<dbReference type="SUPFAM" id="SSF49785">
    <property type="entry name" value="Galactose-binding domain-like"/>
    <property type="match status" value="1"/>
</dbReference>
<evidence type="ECO:0000256" key="4">
    <source>
        <dbReference type="ARBA" id="ARBA00023004"/>
    </source>
</evidence>
<sequence length="786" mass="86474">MNYEEKTYDVVVVGGGLAGVSAAIASARHGAATCLIQDRPVLGGNSSSEVRVTPHGAAAFHGYARETGIVSEALIEERATNHERITENGWTNSVWDLTLYDMAVRTTGLDLMLNTTVEDVAVDADNAISSVDARVGNAEKNYRLTAEIFIDSTGDGTVAALAGNGWTSGTESHEAFGEPHAPEEASPDVMGSSLHFKTVDTGQEIEFHAPDWAVKYEDPRFFYEGGRVPKTLESGYWWIELGPPFDTIHDNETIRHELTRHVLGIWDYIKNRDETWREKAKTLALDWVGQVPGKRESRRLHGRSLVNENEFLERKAFDDEVAFGGWYVDLHTLGGLLADTSEPLNARELDPTSQYGASTNIGPFGIPLSILIAGQVPNLLMAGRNVSATHAAMGSIRVMSTCALMGQATGTAAALAHATGSSVNEIVEERIVELQQELLRDGVFLPNKKNEDPKDLALQATPSASSEEALQGVGPSSADWLNNLGQWTDHPVFPSTGRLEHRTAQWIALGDQRDLESIQLCLSKLSDENQQVRAQLHTVEDIWDYRVEAGEPLATTTLAVDSLEPTWVPWNLGQQIDASALPRHGYIRVSLEANPAVEWHIAGTVQPGNIATYEASPGRYRRFGGGTTLSFMVDPPQRCYPADNVINGVTRPHRFTNAWRSDPVKPLPQSLTLSWEQPETISQVQLTFAGHLLREYHAYPPQYRDPQTPRDYSLQVLEVSGEWKTIFSVTGNYTTRNVHTLEKPVRATALRTVVTATNGDPSASIYEIRCYTDTPCKQPSFNPQST</sequence>
<dbReference type="Gene3D" id="3.50.50.60">
    <property type="entry name" value="FAD/NAD(P)-binding domain"/>
    <property type="match status" value="1"/>
</dbReference>
<comment type="caution">
    <text evidence="6">The sequence shown here is derived from an EMBL/GenBank/DDBJ whole genome shotgun (WGS) entry which is preliminary data.</text>
</comment>
<dbReference type="Pfam" id="PF12831">
    <property type="entry name" value="FAD_oxidored"/>
    <property type="match status" value="1"/>
</dbReference>
<protein>
    <submittedName>
        <fullName evidence="6">FAD-dependent oxidoreductase</fullName>
    </submittedName>
</protein>
<evidence type="ECO:0000313" key="7">
    <source>
        <dbReference type="Proteomes" id="UP000462152"/>
    </source>
</evidence>
<gene>
    <name evidence="6" type="ORF">GMA10_12460</name>
</gene>
<dbReference type="GO" id="GO:0016491">
    <property type="term" value="F:oxidoreductase activity"/>
    <property type="evidence" value="ECO:0007669"/>
    <property type="project" value="UniProtKB-KW"/>
</dbReference>